<keyword evidence="3" id="KW-0804">Transcription</keyword>
<sequence length="337" mass="35727">MTVATIQDVAKAAGVSAMTVSNVINGHPNVRPATRERVLEAVDRLGYRVNVAARTLRRGRTGTIGLAVPEINRPYYGRLAASIIAAAARHGLRVSIEQTDARRENELAALSLSRNRLYDGLILSTVGMGPADVGALDVDHPVVILGERIFGGPVGHVAMPNEAASEAATRHLVERGCRRIAIVCGRLGGEADVSSLRHAGYLRALAAAGLPADPELVVTTESLTMREAARGVRERMAYGLGFDGVFCVTDTVAMGVLRALADAGVRVPEQVRVIGFDNVDESAYLVPSLSTVDPDHDLMAERAVALLTARIDQGGPGPEREEFTGPFRLVVRESTGG</sequence>
<dbReference type="Gene3D" id="1.10.260.40">
    <property type="entry name" value="lambda repressor-like DNA-binding domains"/>
    <property type="match status" value="1"/>
</dbReference>
<keyword evidence="2" id="KW-0238">DNA-binding</keyword>
<dbReference type="InterPro" id="IPR046335">
    <property type="entry name" value="LacI/GalR-like_sensor"/>
</dbReference>
<dbReference type="CDD" id="cd01392">
    <property type="entry name" value="HTH_LacI"/>
    <property type="match status" value="1"/>
</dbReference>
<protein>
    <submittedName>
        <fullName evidence="5">LacI family transcriptional regulator</fullName>
    </submittedName>
</protein>
<proteinExistence type="predicted"/>
<keyword evidence="1" id="KW-0805">Transcription regulation</keyword>
<dbReference type="PANTHER" id="PTHR30146">
    <property type="entry name" value="LACI-RELATED TRANSCRIPTIONAL REPRESSOR"/>
    <property type="match status" value="1"/>
</dbReference>
<evidence type="ECO:0000313" key="5">
    <source>
        <dbReference type="EMBL" id="GGN21243.1"/>
    </source>
</evidence>
<dbReference type="InterPro" id="IPR010982">
    <property type="entry name" value="Lambda_DNA-bd_dom_sf"/>
</dbReference>
<dbReference type="SMART" id="SM00354">
    <property type="entry name" value="HTH_LACI"/>
    <property type="match status" value="1"/>
</dbReference>
<organism evidence="5 6">
    <name type="scientific">Streptomyces fuscichromogenes</name>
    <dbReference type="NCBI Taxonomy" id="1324013"/>
    <lineage>
        <taxon>Bacteria</taxon>
        <taxon>Bacillati</taxon>
        <taxon>Actinomycetota</taxon>
        <taxon>Actinomycetes</taxon>
        <taxon>Kitasatosporales</taxon>
        <taxon>Streptomycetaceae</taxon>
        <taxon>Streptomyces</taxon>
    </lineage>
</organism>
<evidence type="ECO:0000256" key="1">
    <source>
        <dbReference type="ARBA" id="ARBA00023015"/>
    </source>
</evidence>
<dbReference type="Pfam" id="PF00356">
    <property type="entry name" value="LacI"/>
    <property type="match status" value="1"/>
</dbReference>
<dbReference type="Pfam" id="PF13377">
    <property type="entry name" value="Peripla_BP_3"/>
    <property type="match status" value="1"/>
</dbReference>
<dbReference type="GO" id="GO:0003700">
    <property type="term" value="F:DNA-binding transcription factor activity"/>
    <property type="evidence" value="ECO:0007669"/>
    <property type="project" value="TreeGrafter"/>
</dbReference>
<dbReference type="Proteomes" id="UP000653411">
    <property type="component" value="Unassembled WGS sequence"/>
</dbReference>
<gene>
    <name evidence="5" type="ORF">GCM10011578_052230</name>
</gene>
<reference evidence="5" key="2">
    <citation type="submission" date="2020-09" db="EMBL/GenBank/DDBJ databases">
        <authorList>
            <person name="Sun Q."/>
            <person name="Zhou Y."/>
        </authorList>
    </citation>
    <scope>NUCLEOTIDE SEQUENCE</scope>
    <source>
        <strain evidence="5">CGMCC 4.7110</strain>
    </source>
</reference>
<dbReference type="Gene3D" id="3.40.50.2300">
    <property type="match status" value="2"/>
</dbReference>
<name>A0A917XFP5_9ACTN</name>
<dbReference type="PROSITE" id="PS00356">
    <property type="entry name" value="HTH_LACI_1"/>
    <property type="match status" value="1"/>
</dbReference>
<evidence type="ECO:0000259" key="4">
    <source>
        <dbReference type="PROSITE" id="PS50932"/>
    </source>
</evidence>
<evidence type="ECO:0000256" key="3">
    <source>
        <dbReference type="ARBA" id="ARBA00023163"/>
    </source>
</evidence>
<evidence type="ECO:0000256" key="2">
    <source>
        <dbReference type="ARBA" id="ARBA00023125"/>
    </source>
</evidence>
<dbReference type="SUPFAM" id="SSF53822">
    <property type="entry name" value="Periplasmic binding protein-like I"/>
    <property type="match status" value="1"/>
</dbReference>
<dbReference type="PANTHER" id="PTHR30146:SF109">
    <property type="entry name" value="HTH-TYPE TRANSCRIPTIONAL REGULATOR GALS"/>
    <property type="match status" value="1"/>
</dbReference>
<dbReference type="CDD" id="cd06267">
    <property type="entry name" value="PBP1_LacI_sugar_binding-like"/>
    <property type="match status" value="1"/>
</dbReference>
<dbReference type="SUPFAM" id="SSF47413">
    <property type="entry name" value="lambda repressor-like DNA-binding domains"/>
    <property type="match status" value="1"/>
</dbReference>
<dbReference type="PRINTS" id="PR00036">
    <property type="entry name" value="HTHLACI"/>
</dbReference>
<accession>A0A917XFP5</accession>
<dbReference type="InterPro" id="IPR000843">
    <property type="entry name" value="HTH_LacI"/>
</dbReference>
<dbReference type="AlphaFoldDB" id="A0A917XFP5"/>
<dbReference type="InterPro" id="IPR028082">
    <property type="entry name" value="Peripla_BP_I"/>
</dbReference>
<dbReference type="PROSITE" id="PS50932">
    <property type="entry name" value="HTH_LACI_2"/>
    <property type="match status" value="1"/>
</dbReference>
<evidence type="ECO:0000313" key="6">
    <source>
        <dbReference type="Proteomes" id="UP000653411"/>
    </source>
</evidence>
<reference evidence="5" key="1">
    <citation type="journal article" date="2014" name="Int. J. Syst. Evol. Microbiol.">
        <title>Complete genome sequence of Corynebacterium casei LMG S-19264T (=DSM 44701T), isolated from a smear-ripened cheese.</title>
        <authorList>
            <consortium name="US DOE Joint Genome Institute (JGI-PGF)"/>
            <person name="Walter F."/>
            <person name="Albersmeier A."/>
            <person name="Kalinowski J."/>
            <person name="Ruckert C."/>
        </authorList>
    </citation>
    <scope>NUCLEOTIDE SEQUENCE</scope>
    <source>
        <strain evidence="5">CGMCC 4.7110</strain>
    </source>
</reference>
<dbReference type="GO" id="GO:0000976">
    <property type="term" value="F:transcription cis-regulatory region binding"/>
    <property type="evidence" value="ECO:0007669"/>
    <property type="project" value="TreeGrafter"/>
</dbReference>
<keyword evidence="6" id="KW-1185">Reference proteome</keyword>
<dbReference type="EMBL" id="BMML01000012">
    <property type="protein sequence ID" value="GGN21243.1"/>
    <property type="molecule type" value="Genomic_DNA"/>
</dbReference>
<feature type="domain" description="HTH lacI-type" evidence="4">
    <location>
        <begin position="4"/>
        <end position="58"/>
    </location>
</feature>
<comment type="caution">
    <text evidence="5">The sequence shown here is derived from an EMBL/GenBank/DDBJ whole genome shotgun (WGS) entry which is preliminary data.</text>
</comment>